<dbReference type="AlphaFoldDB" id="A0A2C5TNC0"/>
<accession>A0A2C5TNC0</accession>
<proteinExistence type="predicted"/>
<reference evidence="2" key="2">
    <citation type="submission" date="2022-08" db="EMBL/GenBank/DDBJ databases">
        <authorList>
            <person name="Dale J.L."/>
        </authorList>
    </citation>
    <scope>NUCLEOTIDE SEQUENCE</scope>
    <source>
        <strain evidence="2">2022EL-00758</strain>
    </source>
</reference>
<evidence type="ECO:0000313" key="1">
    <source>
        <dbReference type="EMBL" id="MBE8614251.1"/>
    </source>
</evidence>
<protein>
    <submittedName>
        <fullName evidence="2">GpE family phage tail protein</fullName>
    </submittedName>
</protein>
<evidence type="ECO:0000313" key="2">
    <source>
        <dbReference type="EMBL" id="MCY0791935.1"/>
    </source>
</evidence>
<reference evidence="1" key="1">
    <citation type="submission" date="2017-12" db="EMBL/GenBank/DDBJ databases">
        <title>Genome sequencing and analysis.</title>
        <authorList>
            <person name="Huang Y.-T."/>
        </authorList>
    </citation>
    <scope>NUCLEOTIDE SEQUENCE</scope>
    <source>
        <strain evidence="1">VGH116</strain>
    </source>
</reference>
<gene>
    <name evidence="1" type="ORF">CYG68_17920</name>
    <name evidence="2" type="ORF">N0392_19940</name>
</gene>
<dbReference type="Proteomes" id="UP001076655">
    <property type="component" value="Unassembled WGS sequence"/>
</dbReference>
<evidence type="ECO:0000313" key="3">
    <source>
        <dbReference type="Proteomes" id="UP001076655"/>
    </source>
</evidence>
<organism evidence="2 3">
    <name type="scientific">Morganella morganii</name>
    <name type="common">Proteus morganii</name>
    <dbReference type="NCBI Taxonomy" id="582"/>
    <lineage>
        <taxon>Bacteria</taxon>
        <taxon>Pseudomonadati</taxon>
        <taxon>Pseudomonadota</taxon>
        <taxon>Gammaproteobacteria</taxon>
        <taxon>Enterobacterales</taxon>
        <taxon>Morganellaceae</taxon>
        <taxon>Morganella</taxon>
    </lineage>
</organism>
<dbReference type="EMBL" id="JAPNMI010000018">
    <property type="protein sequence ID" value="MCY0791935.1"/>
    <property type="molecule type" value="Genomic_DNA"/>
</dbReference>
<sequence length="44" mass="5040">MTVDDLVADIATIFHWPPSATADMSLTELIEWRYHAYKRSGNSE</sequence>
<dbReference type="Proteomes" id="UP000650477">
    <property type="component" value="Unassembled WGS sequence"/>
</dbReference>
<dbReference type="Pfam" id="PF06528">
    <property type="entry name" value="Phage_P2_GpE"/>
    <property type="match status" value="1"/>
</dbReference>
<comment type="caution">
    <text evidence="2">The sequence shown here is derived from an EMBL/GenBank/DDBJ whole genome shotgun (WGS) entry which is preliminary data.</text>
</comment>
<dbReference type="InterPro" id="IPR009493">
    <property type="entry name" value="P2_GpE"/>
</dbReference>
<dbReference type="EMBL" id="PKLF01000020">
    <property type="protein sequence ID" value="MBE8614251.1"/>
    <property type="molecule type" value="Genomic_DNA"/>
</dbReference>
<name>A0A2C5TNC0_MORMO</name>
<dbReference type="RefSeq" id="WP_096746990.1">
    <property type="nucleotide sequence ID" value="NZ_CAXOML010000022.1"/>
</dbReference>